<reference evidence="2 3" key="1">
    <citation type="submission" date="2013-07" db="EMBL/GenBank/DDBJ databases">
        <title>Isolation of Lactococcus garvieae strain TRF1 from the fecal material of a timber rattlesnake.</title>
        <authorList>
            <person name="McLaughlin R.W."/>
            <person name="Cochran P.A."/>
            <person name="Dowd S.E."/>
        </authorList>
    </citation>
    <scope>NUCLEOTIDE SEQUENCE [LARGE SCALE GENOMIC DNA]</scope>
    <source>
        <strain evidence="2 3">TRF1</strain>
    </source>
</reference>
<dbReference type="Gene3D" id="1.20.1250.20">
    <property type="entry name" value="MFS general substrate transporter like domains"/>
    <property type="match status" value="2"/>
</dbReference>
<accession>V8ATL7</accession>
<feature type="transmembrane region" description="Helical" evidence="1">
    <location>
        <begin position="137"/>
        <end position="154"/>
    </location>
</feature>
<feature type="transmembrane region" description="Helical" evidence="1">
    <location>
        <begin position="237"/>
        <end position="254"/>
    </location>
</feature>
<dbReference type="InterPro" id="IPR001927">
    <property type="entry name" value="Na/Gal_symport"/>
</dbReference>
<keyword evidence="1" id="KW-0812">Transmembrane</keyword>
<feature type="transmembrane region" description="Helical" evidence="1">
    <location>
        <begin position="160"/>
        <end position="183"/>
    </location>
</feature>
<proteinExistence type="predicted"/>
<dbReference type="PANTHER" id="PTHR11328">
    <property type="entry name" value="MAJOR FACILITATOR SUPERFAMILY DOMAIN-CONTAINING PROTEIN"/>
    <property type="match status" value="1"/>
</dbReference>
<dbReference type="GO" id="GO:0005886">
    <property type="term" value="C:plasma membrane"/>
    <property type="evidence" value="ECO:0007669"/>
    <property type="project" value="TreeGrafter"/>
</dbReference>
<evidence type="ECO:0000313" key="2">
    <source>
        <dbReference type="EMBL" id="ETD05481.1"/>
    </source>
</evidence>
<feature type="transmembrane region" description="Helical" evidence="1">
    <location>
        <begin position="81"/>
        <end position="101"/>
    </location>
</feature>
<dbReference type="InterPro" id="IPR036259">
    <property type="entry name" value="MFS_trans_sf"/>
</dbReference>
<feature type="transmembrane region" description="Helical" evidence="1">
    <location>
        <begin position="285"/>
        <end position="307"/>
    </location>
</feature>
<dbReference type="Pfam" id="PF13347">
    <property type="entry name" value="MFS_2"/>
    <property type="match status" value="1"/>
</dbReference>
<feature type="transmembrane region" description="Helical" evidence="1">
    <location>
        <begin position="375"/>
        <end position="399"/>
    </location>
</feature>
<protein>
    <submittedName>
        <fullName evidence="2">Melibiose carrier protein</fullName>
    </submittedName>
</protein>
<dbReference type="GO" id="GO:0015293">
    <property type="term" value="F:symporter activity"/>
    <property type="evidence" value="ECO:0007669"/>
    <property type="project" value="InterPro"/>
</dbReference>
<feature type="transmembrane region" description="Helical" evidence="1">
    <location>
        <begin position="467"/>
        <end position="489"/>
    </location>
</feature>
<dbReference type="EMBL" id="AVFE01000004">
    <property type="protein sequence ID" value="ETD05481.1"/>
    <property type="molecule type" value="Genomic_DNA"/>
</dbReference>
<name>V8ATL7_9LACT</name>
<dbReference type="InterPro" id="IPR039672">
    <property type="entry name" value="MFS_2"/>
</dbReference>
<feature type="transmembrane region" description="Helical" evidence="1">
    <location>
        <begin position="428"/>
        <end position="447"/>
    </location>
</feature>
<dbReference type="SUPFAM" id="SSF103473">
    <property type="entry name" value="MFS general substrate transporter"/>
    <property type="match status" value="1"/>
</dbReference>
<gene>
    <name evidence="2" type="ORF">N568_0101990</name>
</gene>
<sequence>MVIIFVTENKGNVVFNLKEIYIVIYFKGEKMRVKVGDMSLDMEEKREAVKIPPFSLRDKIGYMSGDLANCFILGLVNSFLMIYYTNVLGVSGAVVGSLFFFSRIIDAFADVTIGRLCDVSVLTKEGRFRPWIRRMKWPFCLITIILFLPFANSLPMGGKMAYIFVTYIIFGIFLSAINIPYGSMAAAISSEPEDRVALSTYRSVGSAIGGASTGFLIPIFMYVTAADGQQVISGNRFFIISIICASLAFLFYNVTYRMTTERVQVGKSEPVKAKHLVSGMLKNRALIILVIVDVFIVINQILAGTNMTYLFNDYFQNKQALSIALLFTYGTVAVLAPFASKLTSRYGKKEASIAALILSSALYVLMFFMKISNPWVYLVFLFVATLGAGLFNLMVWAFITDVIDYHQWTTGQREDGTVYGVNSFARKFGQACAGAIGGLMLSIIGYQASTTGGAVQAPEVVNRIYTLANLVPAACLLISALILFFGYPLNRETTERMGRELREINKSH</sequence>
<organism evidence="2 3">
    <name type="scientific">Lactococcus garvieae TRF1</name>
    <dbReference type="NCBI Taxonomy" id="1380772"/>
    <lineage>
        <taxon>Bacteria</taxon>
        <taxon>Bacillati</taxon>
        <taxon>Bacillota</taxon>
        <taxon>Bacilli</taxon>
        <taxon>Lactobacillales</taxon>
        <taxon>Streptococcaceae</taxon>
        <taxon>Lactococcus</taxon>
    </lineage>
</organism>
<keyword evidence="1" id="KW-0472">Membrane</keyword>
<comment type="caution">
    <text evidence="2">The sequence shown here is derived from an EMBL/GenBank/DDBJ whole genome shotgun (WGS) entry which is preliminary data.</text>
</comment>
<evidence type="ECO:0000313" key="3">
    <source>
        <dbReference type="Proteomes" id="UP000018692"/>
    </source>
</evidence>
<dbReference type="CDD" id="cd17332">
    <property type="entry name" value="MFS_MelB_like"/>
    <property type="match status" value="1"/>
</dbReference>
<feature type="transmembrane region" description="Helical" evidence="1">
    <location>
        <begin position="204"/>
        <end position="225"/>
    </location>
</feature>
<dbReference type="Proteomes" id="UP000018692">
    <property type="component" value="Unassembled WGS sequence"/>
</dbReference>
<feature type="transmembrane region" description="Helical" evidence="1">
    <location>
        <begin position="319"/>
        <end position="339"/>
    </location>
</feature>
<dbReference type="NCBIfam" id="TIGR00792">
    <property type="entry name" value="gph"/>
    <property type="match status" value="1"/>
</dbReference>
<dbReference type="GO" id="GO:0008643">
    <property type="term" value="P:carbohydrate transport"/>
    <property type="evidence" value="ECO:0007669"/>
    <property type="project" value="InterPro"/>
</dbReference>
<keyword evidence="1" id="KW-1133">Transmembrane helix</keyword>
<dbReference type="PATRIC" id="fig|1380772.3.peg.392"/>
<feature type="transmembrane region" description="Helical" evidence="1">
    <location>
        <begin position="351"/>
        <end position="369"/>
    </location>
</feature>
<dbReference type="GO" id="GO:0006814">
    <property type="term" value="P:sodium ion transport"/>
    <property type="evidence" value="ECO:0007669"/>
    <property type="project" value="InterPro"/>
</dbReference>
<dbReference type="AlphaFoldDB" id="V8ATL7"/>
<evidence type="ECO:0000256" key="1">
    <source>
        <dbReference type="SAM" id="Phobius"/>
    </source>
</evidence>
<dbReference type="PANTHER" id="PTHR11328:SF24">
    <property type="entry name" value="MAJOR FACILITATOR SUPERFAMILY (MFS) PROFILE DOMAIN-CONTAINING PROTEIN"/>
    <property type="match status" value="1"/>
</dbReference>